<dbReference type="PANTHER" id="PTHR12993:SF26">
    <property type="entry name" value="1D-MYO-INOSITOL 2-ACETAMIDO-2-DEOXY-ALPHA-D-GLUCOPYRANOSIDE DEACETYLASE"/>
    <property type="match status" value="1"/>
</dbReference>
<dbReference type="InterPro" id="IPR024078">
    <property type="entry name" value="LmbE-like_dom_sf"/>
</dbReference>
<dbReference type="SUPFAM" id="SSF102588">
    <property type="entry name" value="LmbE-like"/>
    <property type="match status" value="1"/>
</dbReference>
<dbReference type="PANTHER" id="PTHR12993">
    <property type="entry name" value="N-ACETYLGLUCOSAMINYL-PHOSPHATIDYLINOSITOL DE-N-ACETYLASE-RELATED"/>
    <property type="match status" value="1"/>
</dbReference>
<proteinExistence type="predicted"/>
<evidence type="ECO:0000313" key="3">
    <source>
        <dbReference type="Proteomes" id="UP001220064"/>
    </source>
</evidence>
<evidence type="ECO:0000256" key="1">
    <source>
        <dbReference type="ARBA" id="ARBA00022833"/>
    </source>
</evidence>
<dbReference type="GO" id="GO:0035595">
    <property type="term" value="F:N-acetylglucosaminylinositol deacetylase activity"/>
    <property type="evidence" value="ECO:0007669"/>
    <property type="project" value="UniProtKB-EC"/>
</dbReference>
<reference evidence="2 3" key="1">
    <citation type="submission" date="2020-10" db="EMBL/GenBank/DDBJ databases">
        <title>Complete genome sequence of Corynebacterium massiliense DSM 45435, type strain of Corynebacterium massiliense.</title>
        <authorList>
            <person name="Busche T."/>
            <person name="Kalinowski J."/>
            <person name="Ruckert C."/>
        </authorList>
    </citation>
    <scope>NUCLEOTIDE SEQUENCE [LARGE SCALE GENOMIC DNA]</scope>
    <source>
        <strain evidence="2 3">DSM 45435</strain>
    </source>
</reference>
<dbReference type="Gene3D" id="3.40.50.10320">
    <property type="entry name" value="LmbE-like"/>
    <property type="match status" value="1"/>
</dbReference>
<organism evidence="2 3">
    <name type="scientific">Corynebacterium massiliense DSM 45435</name>
    <dbReference type="NCBI Taxonomy" id="1121364"/>
    <lineage>
        <taxon>Bacteria</taxon>
        <taxon>Bacillati</taxon>
        <taxon>Actinomycetota</taxon>
        <taxon>Actinomycetes</taxon>
        <taxon>Mycobacteriales</taxon>
        <taxon>Corynebacteriaceae</taxon>
        <taxon>Corynebacterium</taxon>
    </lineage>
</organism>
<protein>
    <submittedName>
        <fullName evidence="2">1D-myo-inositol 2-acetamido-2-deoxy-alpha-D-glucopyranoside deacetylase</fullName>
        <ecNumber evidence="2">3.5.1.103</ecNumber>
    </submittedName>
</protein>
<dbReference type="EC" id="3.5.1.103" evidence="2"/>
<accession>A0ABY7U7K8</accession>
<sequence length="290" mass="31475">MTRDLVGYRVVAVHAHPDDEALFTGGTLADFARRGAEVTVITATLGEEGEVIGDRLQGLVVDAADQLGGARVRELDESLRALGVRGIQLGGFGHFRDSGMDGDASPRSLVGRVDEAAELLRAELDRLDPHIILTYGPDGGYGHPDHIAVHKATHLAAGNTPVWWCIYHRPSFYAALENITPPPQWEFPDQAYLDNYTNADFDVEIPLDDAALDAKRRALAAHPTQIWVGDGTVTPTNPEAAWAVCQNPAEAPFAYALSNRLMMPVLRREHYQWGGEGPAPASLVEEADRG</sequence>
<keyword evidence="3" id="KW-1185">Reference proteome</keyword>
<dbReference type="Pfam" id="PF02585">
    <property type="entry name" value="PIG-L"/>
    <property type="match status" value="1"/>
</dbReference>
<keyword evidence="2" id="KW-0378">Hydrolase</keyword>
<dbReference type="InterPro" id="IPR003737">
    <property type="entry name" value="GlcNAc_PI_deacetylase-related"/>
</dbReference>
<dbReference type="Proteomes" id="UP001220064">
    <property type="component" value="Chromosome"/>
</dbReference>
<dbReference type="EMBL" id="CP063189">
    <property type="protein sequence ID" value="WCZ32253.1"/>
    <property type="molecule type" value="Genomic_DNA"/>
</dbReference>
<keyword evidence="1" id="KW-0862">Zinc</keyword>
<gene>
    <name evidence="2" type="primary">mshB</name>
    <name evidence="2" type="ORF">CMASS_04010</name>
</gene>
<name>A0ABY7U7K8_9CORY</name>
<evidence type="ECO:0000313" key="2">
    <source>
        <dbReference type="EMBL" id="WCZ32253.1"/>
    </source>
</evidence>
<dbReference type="RefSeq" id="WP_022862549.1">
    <property type="nucleotide sequence ID" value="NZ_ATVG01000002.1"/>
</dbReference>